<name>A0ABV7J127_9RHOB</name>
<protein>
    <submittedName>
        <fullName evidence="1">DUF4238 domain-containing protein</fullName>
    </submittedName>
</protein>
<reference evidence="2" key="1">
    <citation type="journal article" date="2019" name="Int. J. Syst. Evol. Microbiol.">
        <title>The Global Catalogue of Microorganisms (GCM) 10K type strain sequencing project: providing services to taxonomists for standard genome sequencing and annotation.</title>
        <authorList>
            <consortium name="The Broad Institute Genomics Platform"/>
            <consortium name="The Broad Institute Genome Sequencing Center for Infectious Disease"/>
            <person name="Wu L."/>
            <person name="Ma J."/>
        </authorList>
    </citation>
    <scope>NUCLEOTIDE SEQUENCE [LARGE SCALE GENOMIC DNA]</scope>
    <source>
        <strain evidence="2">KCTC 52039</strain>
    </source>
</reference>
<organism evidence="1 2">
    <name type="scientific">Cypionkella sinensis</name>
    <dbReference type="NCBI Taxonomy" id="1756043"/>
    <lineage>
        <taxon>Bacteria</taxon>
        <taxon>Pseudomonadati</taxon>
        <taxon>Pseudomonadota</taxon>
        <taxon>Alphaproteobacteria</taxon>
        <taxon>Rhodobacterales</taxon>
        <taxon>Paracoccaceae</taxon>
        <taxon>Cypionkella</taxon>
    </lineage>
</organism>
<dbReference type="InterPro" id="IPR025332">
    <property type="entry name" value="DUF4238"/>
</dbReference>
<evidence type="ECO:0000313" key="1">
    <source>
        <dbReference type="EMBL" id="MFC3182435.1"/>
    </source>
</evidence>
<evidence type="ECO:0000313" key="2">
    <source>
        <dbReference type="Proteomes" id="UP001595547"/>
    </source>
</evidence>
<dbReference type="Proteomes" id="UP001595547">
    <property type="component" value="Unassembled WGS sequence"/>
</dbReference>
<comment type="caution">
    <text evidence="1">The sequence shown here is derived from an EMBL/GenBank/DDBJ whole genome shotgun (WGS) entry which is preliminary data.</text>
</comment>
<gene>
    <name evidence="1" type="ORF">ACFOGH_15650</name>
</gene>
<keyword evidence="2" id="KW-1185">Reference proteome</keyword>
<sequence>MTNRLPPRSVKENQHFVPRSWLSRFAGQDGRVLAIKDGKDVTQIAVADIMSGDWIYTVFDEWWRPSDELEDALSIEESRAAKLFESLHTSPVQPNDKGWIDLCHFLALTVCRHPDTMQTGHTRSKELAWHLADVRAFNDAAAFFGETKQKFGVDLSTAEYQRLLLADPSNLIAEAEEVEHLTPQDPKLPEQISLSAVNNVATQISVLNLFLLDAPKGANYVLSDRPMPLHDLAFGFTVPLSKNLALLAMPGDGREVIYGRREATPEMVALVNTEQADRMKSVIIGPDRAVLESLF</sequence>
<accession>A0ABV7J127</accession>
<dbReference type="RefSeq" id="WP_380074103.1">
    <property type="nucleotide sequence ID" value="NZ_JBHRTO010000002.1"/>
</dbReference>
<proteinExistence type="predicted"/>
<dbReference type="Pfam" id="PF14022">
    <property type="entry name" value="DUF4238"/>
    <property type="match status" value="1"/>
</dbReference>
<dbReference type="EMBL" id="JBHRTO010000002">
    <property type="protein sequence ID" value="MFC3182435.1"/>
    <property type="molecule type" value="Genomic_DNA"/>
</dbReference>